<protein>
    <submittedName>
        <fullName evidence="1">Uncharacterized protein</fullName>
    </submittedName>
</protein>
<dbReference type="Proteomes" id="UP001054945">
    <property type="component" value="Unassembled WGS sequence"/>
</dbReference>
<proteinExistence type="predicted"/>
<sequence>MLGIIAFANDGRVSSYHFVGLPLQHRANRCLASFWRFLQHMIKVWQESMTARLGDNRAKIEHQVLFFLLHCKSPNSALPLARNLSQWWMSIVCHIGPLLSISPQRRCFDRRKRLYELNSGNAFAMCSRFRDHNSR</sequence>
<dbReference type="EMBL" id="BPLR01021592">
    <property type="protein sequence ID" value="GIX91562.1"/>
    <property type="molecule type" value="Genomic_DNA"/>
</dbReference>
<name>A0AAV4P2Y5_CAEEX</name>
<gene>
    <name evidence="1" type="ORF">CEXT_444121</name>
</gene>
<evidence type="ECO:0000313" key="2">
    <source>
        <dbReference type="Proteomes" id="UP001054945"/>
    </source>
</evidence>
<organism evidence="1 2">
    <name type="scientific">Caerostris extrusa</name>
    <name type="common">Bark spider</name>
    <name type="synonym">Caerostris bankana</name>
    <dbReference type="NCBI Taxonomy" id="172846"/>
    <lineage>
        <taxon>Eukaryota</taxon>
        <taxon>Metazoa</taxon>
        <taxon>Ecdysozoa</taxon>
        <taxon>Arthropoda</taxon>
        <taxon>Chelicerata</taxon>
        <taxon>Arachnida</taxon>
        <taxon>Araneae</taxon>
        <taxon>Araneomorphae</taxon>
        <taxon>Entelegynae</taxon>
        <taxon>Araneoidea</taxon>
        <taxon>Araneidae</taxon>
        <taxon>Caerostris</taxon>
    </lineage>
</organism>
<keyword evidence="2" id="KW-1185">Reference proteome</keyword>
<accession>A0AAV4P2Y5</accession>
<dbReference type="AlphaFoldDB" id="A0AAV4P2Y5"/>
<evidence type="ECO:0000313" key="1">
    <source>
        <dbReference type="EMBL" id="GIX91562.1"/>
    </source>
</evidence>
<reference evidence="1 2" key="1">
    <citation type="submission" date="2021-06" db="EMBL/GenBank/DDBJ databases">
        <title>Caerostris extrusa draft genome.</title>
        <authorList>
            <person name="Kono N."/>
            <person name="Arakawa K."/>
        </authorList>
    </citation>
    <scope>NUCLEOTIDE SEQUENCE [LARGE SCALE GENOMIC DNA]</scope>
</reference>
<comment type="caution">
    <text evidence="1">The sequence shown here is derived from an EMBL/GenBank/DDBJ whole genome shotgun (WGS) entry which is preliminary data.</text>
</comment>